<evidence type="ECO:0000313" key="1">
    <source>
        <dbReference type="EMBL" id="PYG86721.1"/>
    </source>
</evidence>
<proteinExistence type="predicted"/>
<dbReference type="EMBL" id="QKMR01000017">
    <property type="protein sequence ID" value="PYG86721.1"/>
    <property type="molecule type" value="Genomic_DNA"/>
</dbReference>
<gene>
    <name evidence="1" type="ORF">LY28_02747</name>
</gene>
<dbReference type="RefSeq" id="WP_110462748.1">
    <property type="nucleotide sequence ID" value="NZ_QKMR01000017.1"/>
</dbReference>
<comment type="caution">
    <text evidence="1">The sequence shown here is derived from an EMBL/GenBank/DDBJ whole genome shotgun (WGS) entry which is preliminary data.</text>
</comment>
<dbReference type="Proteomes" id="UP000248132">
    <property type="component" value="Unassembled WGS sequence"/>
</dbReference>
<keyword evidence="2" id="KW-1185">Reference proteome</keyword>
<protein>
    <submittedName>
        <fullName evidence="1">Uncharacterized protein</fullName>
    </submittedName>
</protein>
<dbReference type="OrthoDB" id="9937579at2"/>
<name>A0A318Y3X0_9FIRM</name>
<organism evidence="1 2">
    <name type="scientific">Ruminiclostridium sufflavum DSM 19573</name>
    <dbReference type="NCBI Taxonomy" id="1121337"/>
    <lineage>
        <taxon>Bacteria</taxon>
        <taxon>Bacillati</taxon>
        <taxon>Bacillota</taxon>
        <taxon>Clostridia</taxon>
        <taxon>Eubacteriales</taxon>
        <taxon>Oscillospiraceae</taxon>
        <taxon>Ruminiclostridium</taxon>
    </lineage>
</organism>
<dbReference type="AlphaFoldDB" id="A0A318Y3X0"/>
<accession>A0A318Y3X0</accession>
<sequence length="90" mass="10764">MKGCGAMTNETLIKAIELTESINELEDFMFWCSGKREVFRFYPASIIKIKRRWWCGVDSKEYELPKRLQEKIAEYIQEELNLLRAERDNL</sequence>
<evidence type="ECO:0000313" key="2">
    <source>
        <dbReference type="Proteomes" id="UP000248132"/>
    </source>
</evidence>
<reference evidence="1 2" key="1">
    <citation type="submission" date="2018-06" db="EMBL/GenBank/DDBJ databases">
        <title>Genomic Encyclopedia of Type Strains, Phase I: the one thousand microbial genomes (KMG-I) project.</title>
        <authorList>
            <person name="Kyrpides N."/>
        </authorList>
    </citation>
    <scope>NUCLEOTIDE SEQUENCE [LARGE SCALE GENOMIC DNA]</scope>
    <source>
        <strain evidence="1 2">DSM 19573</strain>
    </source>
</reference>